<proteinExistence type="predicted"/>
<feature type="compositionally biased region" description="Polar residues" evidence="1">
    <location>
        <begin position="77"/>
        <end position="86"/>
    </location>
</feature>
<dbReference type="Proteomes" id="UP001589709">
    <property type="component" value="Unassembled WGS sequence"/>
</dbReference>
<name>A0ABV5NC09_9ACTN</name>
<gene>
    <name evidence="3" type="ORF">ACFF45_35070</name>
</gene>
<dbReference type="EMBL" id="JBHMCY010000147">
    <property type="protein sequence ID" value="MFB9467762.1"/>
    <property type="molecule type" value="Genomic_DNA"/>
</dbReference>
<reference evidence="3 4" key="1">
    <citation type="submission" date="2024-09" db="EMBL/GenBank/DDBJ databases">
        <authorList>
            <person name="Sun Q."/>
            <person name="Mori K."/>
        </authorList>
    </citation>
    <scope>NUCLEOTIDE SEQUENCE [LARGE SCALE GENOMIC DNA]</scope>
    <source>
        <strain evidence="3 4">JCM 6917</strain>
    </source>
</reference>
<comment type="caution">
    <text evidence="3">The sequence shown here is derived from an EMBL/GenBank/DDBJ whole genome shotgun (WGS) entry which is preliminary data.</text>
</comment>
<evidence type="ECO:0000256" key="1">
    <source>
        <dbReference type="SAM" id="MobiDB-lite"/>
    </source>
</evidence>
<feature type="region of interest" description="Disordered" evidence="1">
    <location>
        <begin position="54"/>
        <end position="86"/>
    </location>
</feature>
<evidence type="ECO:0000313" key="4">
    <source>
        <dbReference type="Proteomes" id="UP001589709"/>
    </source>
</evidence>
<feature type="domain" description="HTH-like" evidence="2">
    <location>
        <begin position="43"/>
        <end position="74"/>
    </location>
</feature>
<protein>
    <submittedName>
        <fullName evidence="3">IS3 family transposase</fullName>
    </submittedName>
</protein>
<accession>A0ABV5NC09</accession>
<evidence type="ECO:0000313" key="3">
    <source>
        <dbReference type="EMBL" id="MFB9467762.1"/>
    </source>
</evidence>
<organism evidence="3 4">
    <name type="scientific">Streptomyces cinereospinus</name>
    <dbReference type="NCBI Taxonomy" id="285561"/>
    <lineage>
        <taxon>Bacteria</taxon>
        <taxon>Bacillati</taxon>
        <taxon>Actinomycetota</taxon>
        <taxon>Actinomycetes</taxon>
        <taxon>Kitasatosporales</taxon>
        <taxon>Streptomycetaceae</taxon>
        <taxon>Streptomyces</taxon>
    </lineage>
</organism>
<dbReference type="InterPro" id="IPR025948">
    <property type="entry name" value="HTH-like_dom"/>
</dbReference>
<dbReference type="Pfam" id="PF13276">
    <property type="entry name" value="HTH_21"/>
    <property type="match status" value="1"/>
</dbReference>
<evidence type="ECO:0000259" key="2">
    <source>
        <dbReference type="Pfam" id="PF13276"/>
    </source>
</evidence>
<keyword evidence="4" id="KW-1185">Reference proteome</keyword>
<dbReference type="RefSeq" id="WP_381351075.1">
    <property type="nucleotide sequence ID" value="NZ_JBHMCY010000147.1"/>
</dbReference>
<sequence>MIALFDEHEDLEVGLTLRELNIPSSTYYRWRRARREPCERRRRDAELTEQIRRVHEESGGTYGSPRVHAALKRERTSTSAANAWSG</sequence>